<evidence type="ECO:0000256" key="3">
    <source>
        <dbReference type="ARBA" id="ARBA00023004"/>
    </source>
</evidence>
<dbReference type="GO" id="GO:0016132">
    <property type="term" value="P:brassinosteroid biosynthetic process"/>
    <property type="evidence" value="ECO:0007669"/>
    <property type="project" value="TreeGrafter"/>
</dbReference>
<comment type="caution">
    <text evidence="4">The sequence shown here is derived from an EMBL/GenBank/DDBJ whole genome shotgun (WGS) entry which is preliminary data.</text>
</comment>
<sequence length="147" mass="16682">MNKISFKVFMNIFLGSGTNDTVIASMENYYTHVLSGLFSTPLKIPGFAYHRAVKARKMLEKDVQGVLTERRGRKPNDLNSKRGLIDIIMEAEDEEGEKLKDGKIVVILLTFLLASRESSGRAASWATTYLYQHLEELQKAKKNKRKS</sequence>
<dbReference type="InterPro" id="IPR001128">
    <property type="entry name" value="Cyt_P450"/>
</dbReference>
<evidence type="ECO:0000256" key="2">
    <source>
        <dbReference type="ARBA" id="ARBA00022723"/>
    </source>
</evidence>
<keyword evidence="5" id="KW-1185">Reference proteome</keyword>
<dbReference type="Proteomes" id="UP001165190">
    <property type="component" value="Unassembled WGS sequence"/>
</dbReference>
<dbReference type="Gene3D" id="1.10.630.10">
    <property type="entry name" value="Cytochrome P450"/>
    <property type="match status" value="1"/>
</dbReference>
<dbReference type="GO" id="GO:0005783">
    <property type="term" value="C:endoplasmic reticulum"/>
    <property type="evidence" value="ECO:0007669"/>
    <property type="project" value="TreeGrafter"/>
</dbReference>
<dbReference type="AlphaFoldDB" id="A0A9W7H7D3"/>
<evidence type="ECO:0000256" key="1">
    <source>
        <dbReference type="ARBA" id="ARBA00010617"/>
    </source>
</evidence>
<keyword evidence="3" id="KW-0408">Iron</keyword>
<dbReference type="EMBL" id="BSYR01000010">
    <property type="protein sequence ID" value="GMI71753.1"/>
    <property type="molecule type" value="Genomic_DNA"/>
</dbReference>
<reference evidence="4" key="1">
    <citation type="submission" date="2023-05" db="EMBL/GenBank/DDBJ databases">
        <title>Genome and transcriptome analyses reveal genes involved in the formation of fine ridges on petal epidermal cells in Hibiscus trionum.</title>
        <authorList>
            <person name="Koshimizu S."/>
            <person name="Masuda S."/>
            <person name="Ishii T."/>
            <person name="Shirasu K."/>
            <person name="Hoshino A."/>
            <person name="Arita M."/>
        </authorList>
    </citation>
    <scope>NUCLEOTIDE SEQUENCE</scope>
    <source>
        <strain evidence="4">Hamamatsu line</strain>
    </source>
</reference>
<gene>
    <name evidence="4" type="ORF">HRI_000844600</name>
</gene>
<name>A0A9W7H7D3_HIBTR</name>
<protein>
    <submittedName>
        <fullName evidence="4">ENT-KAURENOIC ACID OXYDASE 1, cytochrome P450, family 88, subfamily A, polypeptide 3</fullName>
    </submittedName>
</protein>
<organism evidence="4 5">
    <name type="scientific">Hibiscus trionum</name>
    <name type="common">Flower of an hour</name>
    <dbReference type="NCBI Taxonomy" id="183268"/>
    <lineage>
        <taxon>Eukaryota</taxon>
        <taxon>Viridiplantae</taxon>
        <taxon>Streptophyta</taxon>
        <taxon>Embryophyta</taxon>
        <taxon>Tracheophyta</taxon>
        <taxon>Spermatophyta</taxon>
        <taxon>Magnoliopsida</taxon>
        <taxon>eudicotyledons</taxon>
        <taxon>Gunneridae</taxon>
        <taxon>Pentapetalae</taxon>
        <taxon>rosids</taxon>
        <taxon>malvids</taxon>
        <taxon>Malvales</taxon>
        <taxon>Malvaceae</taxon>
        <taxon>Malvoideae</taxon>
        <taxon>Hibiscus</taxon>
    </lineage>
</organism>
<dbReference type="GO" id="GO:0016125">
    <property type="term" value="P:sterol metabolic process"/>
    <property type="evidence" value="ECO:0007669"/>
    <property type="project" value="TreeGrafter"/>
</dbReference>
<evidence type="ECO:0000313" key="5">
    <source>
        <dbReference type="Proteomes" id="UP001165190"/>
    </source>
</evidence>
<keyword evidence="2" id="KW-0479">Metal-binding</keyword>
<dbReference type="Pfam" id="PF00067">
    <property type="entry name" value="p450"/>
    <property type="match status" value="1"/>
</dbReference>
<comment type="similarity">
    <text evidence="1">Belongs to the cytochrome P450 family.</text>
</comment>
<dbReference type="GO" id="GO:0020037">
    <property type="term" value="F:heme binding"/>
    <property type="evidence" value="ECO:0007669"/>
    <property type="project" value="InterPro"/>
</dbReference>
<proteinExistence type="inferred from homology"/>
<dbReference type="PANTHER" id="PTHR24286">
    <property type="entry name" value="CYTOCHROME P450 26"/>
    <property type="match status" value="1"/>
</dbReference>
<dbReference type="GO" id="GO:0010268">
    <property type="term" value="P:brassinosteroid homeostasis"/>
    <property type="evidence" value="ECO:0007669"/>
    <property type="project" value="TreeGrafter"/>
</dbReference>
<dbReference type="PANTHER" id="PTHR24286:SF196">
    <property type="entry name" value="BETA-AMYRIN 11-OXIDASE-LIKE"/>
    <property type="match status" value="1"/>
</dbReference>
<dbReference type="OrthoDB" id="960008at2759"/>
<dbReference type="SUPFAM" id="SSF48264">
    <property type="entry name" value="Cytochrome P450"/>
    <property type="match status" value="1"/>
</dbReference>
<dbReference type="GO" id="GO:0005506">
    <property type="term" value="F:iron ion binding"/>
    <property type="evidence" value="ECO:0007669"/>
    <property type="project" value="InterPro"/>
</dbReference>
<evidence type="ECO:0000313" key="4">
    <source>
        <dbReference type="EMBL" id="GMI71753.1"/>
    </source>
</evidence>
<dbReference type="InterPro" id="IPR036396">
    <property type="entry name" value="Cyt_P450_sf"/>
</dbReference>
<accession>A0A9W7H7D3</accession>
<dbReference type="GO" id="GO:0051777">
    <property type="term" value="F:ent-kaurenoic acid monooxygenase activity"/>
    <property type="evidence" value="ECO:0007669"/>
    <property type="project" value="TreeGrafter"/>
</dbReference>